<evidence type="ECO:0000256" key="4">
    <source>
        <dbReference type="ARBA" id="ARBA00023065"/>
    </source>
</evidence>
<organism evidence="9 10">
    <name type="scientific">Hydrogenoanaerobacterium saccharovorans</name>
    <dbReference type="NCBI Taxonomy" id="474960"/>
    <lineage>
        <taxon>Bacteria</taxon>
        <taxon>Bacillati</taxon>
        <taxon>Bacillota</taxon>
        <taxon>Clostridia</taxon>
        <taxon>Eubacteriales</taxon>
        <taxon>Oscillospiraceae</taxon>
        <taxon>Hydrogenoanaerobacterium</taxon>
    </lineage>
</organism>
<dbReference type="InterPro" id="IPR000711">
    <property type="entry name" value="ATPase_OSCP/dsu"/>
</dbReference>
<keyword evidence="5 8" id="KW-0472">Membrane</keyword>
<dbReference type="NCBIfam" id="TIGR01145">
    <property type="entry name" value="ATP_synt_delta"/>
    <property type="match status" value="1"/>
</dbReference>
<evidence type="ECO:0000256" key="6">
    <source>
        <dbReference type="ARBA" id="ARBA00023196"/>
    </source>
</evidence>
<protein>
    <recommendedName>
        <fullName evidence="8">ATP synthase subunit delta</fullName>
    </recommendedName>
    <alternativeName>
        <fullName evidence="8">ATP synthase F(1) sector subunit delta</fullName>
    </alternativeName>
    <alternativeName>
        <fullName evidence="8">F-type ATPase subunit delta</fullName>
        <shortName evidence="8">F-ATPase subunit delta</shortName>
    </alternativeName>
</protein>
<dbReference type="EMBL" id="JACSNR010000001">
    <property type="protein sequence ID" value="MBM6922358.1"/>
    <property type="molecule type" value="Genomic_DNA"/>
</dbReference>
<comment type="subcellular location">
    <subcellularLocation>
        <location evidence="8">Cell membrane</location>
        <topology evidence="8">Peripheral membrane protein</topology>
    </subcellularLocation>
    <subcellularLocation>
        <location evidence="1">Membrane</location>
    </subcellularLocation>
</comment>
<evidence type="ECO:0000313" key="9">
    <source>
        <dbReference type="EMBL" id="MBM6922358.1"/>
    </source>
</evidence>
<dbReference type="RefSeq" id="WP_204719319.1">
    <property type="nucleotide sequence ID" value="NZ_JACSNR010000001.1"/>
</dbReference>
<comment type="function">
    <text evidence="8">F(1)F(0) ATP synthase produces ATP from ADP in the presence of a proton or sodium gradient. F-type ATPases consist of two structural domains, F(1) containing the extramembraneous catalytic core and F(0) containing the membrane proton channel, linked together by a central stalk and a peripheral stalk. During catalysis, ATP synthesis in the catalytic domain of F(1) is coupled via a rotary mechanism of the central stalk subunits to proton translocation.</text>
</comment>
<dbReference type="InterPro" id="IPR020781">
    <property type="entry name" value="ATPase_OSCP/d_CS"/>
</dbReference>
<evidence type="ECO:0000256" key="1">
    <source>
        <dbReference type="ARBA" id="ARBA00004370"/>
    </source>
</evidence>
<dbReference type="HAMAP" id="MF_01416">
    <property type="entry name" value="ATP_synth_delta_bact"/>
    <property type="match status" value="1"/>
</dbReference>
<dbReference type="Pfam" id="PF00213">
    <property type="entry name" value="OSCP"/>
    <property type="match status" value="1"/>
</dbReference>
<dbReference type="PANTHER" id="PTHR11910">
    <property type="entry name" value="ATP SYNTHASE DELTA CHAIN"/>
    <property type="match status" value="1"/>
</dbReference>
<gene>
    <name evidence="8 9" type="primary">atpH</name>
    <name evidence="9" type="ORF">H9X81_01440</name>
</gene>
<keyword evidence="4 8" id="KW-0406">Ion transport</keyword>
<comment type="similarity">
    <text evidence="8">Belongs to the ATPase delta chain family.</text>
</comment>
<keyword evidence="10" id="KW-1185">Reference proteome</keyword>
<evidence type="ECO:0000256" key="2">
    <source>
        <dbReference type="ARBA" id="ARBA00022448"/>
    </source>
</evidence>
<accession>A0ABS2GJQ3</accession>
<sequence length="180" mass="20271">MSSLIGNRYGEAFFEAGRDENCLDSLYDDVCLLRGVLGENEDFLKVMNAPSVAKEERSRLLDTIFDGNLQPLTLNYLHLLVDKSRFGALQDSLEKFIELYREYKGIICAAAVTAVPMSEELTNRLRDKLAAVTGKQVELTCEVDPALISGIRLQMNGEQFDSSVRRRLENLRKSIESAIF</sequence>
<dbReference type="SUPFAM" id="SSF47928">
    <property type="entry name" value="N-terminal domain of the delta subunit of the F1F0-ATP synthase"/>
    <property type="match status" value="1"/>
</dbReference>
<comment type="function">
    <text evidence="8">This protein is part of the stalk that links CF(0) to CF(1). It either transmits conformational changes from CF(0) to CF(1) or is implicated in proton conduction.</text>
</comment>
<keyword evidence="8" id="KW-1003">Cell membrane</keyword>
<dbReference type="InterPro" id="IPR026015">
    <property type="entry name" value="ATP_synth_OSCP/delta_N_sf"/>
</dbReference>
<evidence type="ECO:0000256" key="5">
    <source>
        <dbReference type="ARBA" id="ARBA00023136"/>
    </source>
</evidence>
<keyword evidence="6 8" id="KW-0139">CF(1)</keyword>
<reference evidence="9 10" key="1">
    <citation type="journal article" date="2021" name="Sci. Rep.">
        <title>The distribution of antibiotic resistance genes in chicken gut microbiota commensals.</title>
        <authorList>
            <person name="Juricova H."/>
            <person name="Matiasovicova J."/>
            <person name="Kubasova T."/>
            <person name="Cejkova D."/>
            <person name="Rychlik I."/>
        </authorList>
    </citation>
    <scope>NUCLEOTIDE SEQUENCE [LARGE SCALE GENOMIC DNA]</scope>
    <source>
        <strain evidence="9 10">An564</strain>
    </source>
</reference>
<keyword evidence="2 8" id="KW-0813">Transport</keyword>
<dbReference type="PRINTS" id="PR00125">
    <property type="entry name" value="ATPASEDELTA"/>
</dbReference>
<comment type="caution">
    <text evidence="9">The sequence shown here is derived from an EMBL/GenBank/DDBJ whole genome shotgun (WGS) entry which is preliminary data.</text>
</comment>
<evidence type="ECO:0000256" key="3">
    <source>
        <dbReference type="ARBA" id="ARBA00022781"/>
    </source>
</evidence>
<evidence type="ECO:0000256" key="7">
    <source>
        <dbReference type="ARBA" id="ARBA00023310"/>
    </source>
</evidence>
<keyword evidence="3 8" id="KW-0375">Hydrogen ion transport</keyword>
<dbReference type="PROSITE" id="PS00389">
    <property type="entry name" value="ATPASE_DELTA"/>
    <property type="match status" value="1"/>
</dbReference>
<evidence type="ECO:0000313" key="10">
    <source>
        <dbReference type="Proteomes" id="UP000724149"/>
    </source>
</evidence>
<evidence type="ECO:0000256" key="8">
    <source>
        <dbReference type="HAMAP-Rule" id="MF_01416"/>
    </source>
</evidence>
<dbReference type="Gene3D" id="1.10.520.20">
    <property type="entry name" value="N-terminal domain of the delta subunit of the F1F0-ATP synthase"/>
    <property type="match status" value="1"/>
</dbReference>
<proteinExistence type="inferred from homology"/>
<dbReference type="Proteomes" id="UP000724149">
    <property type="component" value="Unassembled WGS sequence"/>
</dbReference>
<keyword evidence="7 8" id="KW-0066">ATP synthesis</keyword>
<name>A0ABS2GJQ3_9FIRM</name>